<protein>
    <submittedName>
        <fullName evidence="1">Uncharacterized protein</fullName>
    </submittedName>
</protein>
<reference evidence="1 2" key="1">
    <citation type="submission" date="2015-03" db="EMBL/GenBank/DDBJ databases">
        <authorList>
            <consortium name="Pathogen Informatics"/>
            <person name="Murphy D."/>
        </authorList>
    </citation>
    <scope>NUCLEOTIDE SEQUENCE [LARGE SCALE GENOMIC DNA]</scope>
    <source>
        <strain evidence="1 2">IP27818</strain>
    </source>
</reference>
<name>A0A9P1V447_YEREN</name>
<accession>A0A9P1V447</accession>
<proteinExistence type="predicted"/>
<sequence>MIDLPITDKFKGHLKQVTKEIFTKYLSDKGVSLQCVQCGKEDPVVSYVPEVDEEIITVGMVPSGATSERYIYLQPEASRPPYSGADLMPYLYYTVTCGNCGATVNYKSLSVLLWMLDKGYINE</sequence>
<evidence type="ECO:0000313" key="1">
    <source>
        <dbReference type="EMBL" id="CNF88442.1"/>
    </source>
</evidence>
<gene>
    <name evidence="1" type="ORF">ERS137939_02670</name>
</gene>
<dbReference type="RefSeq" id="WP_050131340.1">
    <property type="nucleotide sequence ID" value="NZ_CPZF01000006.1"/>
</dbReference>
<dbReference type="EMBL" id="CPZF01000006">
    <property type="protein sequence ID" value="CNF88442.1"/>
    <property type="molecule type" value="Genomic_DNA"/>
</dbReference>
<dbReference type="AlphaFoldDB" id="A0A9P1V447"/>
<organism evidence="1 2">
    <name type="scientific">Yersinia enterocolitica</name>
    <dbReference type="NCBI Taxonomy" id="630"/>
    <lineage>
        <taxon>Bacteria</taxon>
        <taxon>Pseudomonadati</taxon>
        <taxon>Pseudomonadota</taxon>
        <taxon>Gammaproteobacteria</taxon>
        <taxon>Enterobacterales</taxon>
        <taxon>Yersiniaceae</taxon>
        <taxon>Yersinia</taxon>
    </lineage>
</organism>
<dbReference type="Proteomes" id="UP000041356">
    <property type="component" value="Unassembled WGS sequence"/>
</dbReference>
<comment type="caution">
    <text evidence="1">The sequence shown here is derived from an EMBL/GenBank/DDBJ whole genome shotgun (WGS) entry which is preliminary data.</text>
</comment>
<evidence type="ECO:0000313" key="2">
    <source>
        <dbReference type="Proteomes" id="UP000041356"/>
    </source>
</evidence>